<reference evidence="6" key="1">
    <citation type="journal article" date="2019" name="Int. J. Syst. Evol. Microbiol.">
        <title>The Global Catalogue of Microorganisms (GCM) 10K type strain sequencing project: providing services to taxonomists for standard genome sequencing and annotation.</title>
        <authorList>
            <consortium name="The Broad Institute Genomics Platform"/>
            <consortium name="The Broad Institute Genome Sequencing Center for Infectious Disease"/>
            <person name="Wu L."/>
            <person name="Ma J."/>
        </authorList>
    </citation>
    <scope>NUCLEOTIDE SEQUENCE [LARGE SCALE GENOMIC DNA]</scope>
    <source>
        <strain evidence="6">CCUG 57401</strain>
    </source>
</reference>
<keyword evidence="6" id="KW-1185">Reference proteome</keyword>
<dbReference type="InterPro" id="IPR007213">
    <property type="entry name" value="Ppm1/Ppm2/Tcmp"/>
</dbReference>
<keyword evidence="4" id="KW-0949">S-adenosyl-L-methionine</keyword>
<dbReference type="NCBIfam" id="TIGR00027">
    <property type="entry name" value="mthyl_TIGR00027"/>
    <property type="match status" value="1"/>
</dbReference>
<dbReference type="SUPFAM" id="SSF53335">
    <property type="entry name" value="S-adenosyl-L-methionine-dependent methyltransferases"/>
    <property type="match status" value="1"/>
</dbReference>
<evidence type="ECO:0000256" key="2">
    <source>
        <dbReference type="ARBA" id="ARBA00022603"/>
    </source>
</evidence>
<dbReference type="InterPro" id="IPR029063">
    <property type="entry name" value="SAM-dependent_MTases_sf"/>
</dbReference>
<dbReference type="Gene3D" id="3.40.50.150">
    <property type="entry name" value="Vaccinia Virus protein VP39"/>
    <property type="match status" value="1"/>
</dbReference>
<sequence>MEASTPSRTALITALMRSLHGRLDPLPLLQDPWGERLVPSSVREAVARRALERLPQASRAAAAADLPSLADRTLRATSSYTGVITRSRFTEDALHQAVARGVRQYVLVGAGFDSYALRVPAAARDLRIYEVDHPATQSHKLRRLEAAGIARPAAARFLAADLASEDLAAVLARSDFDPLAPAFFSWLGVTMYLTRAANEQALRSVACCAASGSELVFTYIDALIFRPESGEAYERFERLRGEVAALGEPFLCGFDPATLPQELAALGFDLLDDLTDRVLVARYDPHGRNGLRTSGHSRIARARVR</sequence>
<dbReference type="PANTHER" id="PTHR43619:SF2">
    <property type="entry name" value="S-ADENOSYL-L-METHIONINE-DEPENDENT METHYLTRANSFERASES SUPERFAMILY PROTEIN"/>
    <property type="match status" value="1"/>
</dbReference>
<evidence type="ECO:0000313" key="6">
    <source>
        <dbReference type="Proteomes" id="UP001596037"/>
    </source>
</evidence>
<dbReference type="GO" id="GO:0008168">
    <property type="term" value="F:methyltransferase activity"/>
    <property type="evidence" value="ECO:0007669"/>
    <property type="project" value="UniProtKB-KW"/>
</dbReference>
<evidence type="ECO:0000256" key="4">
    <source>
        <dbReference type="RuleBase" id="RU362030"/>
    </source>
</evidence>
<keyword evidence="2 4" id="KW-0489">Methyltransferase</keyword>
<accession>A0ABW0NK24</accession>
<proteinExistence type="inferred from homology"/>
<dbReference type="PANTHER" id="PTHR43619">
    <property type="entry name" value="S-ADENOSYL-L-METHIONINE-DEPENDENT METHYLTRANSFERASE YKTD-RELATED"/>
    <property type="match status" value="1"/>
</dbReference>
<name>A0ABW0NK24_9BURK</name>
<comment type="function">
    <text evidence="4">Exhibits S-adenosyl-L-methionine-dependent methyltransferase activity.</text>
</comment>
<evidence type="ECO:0000256" key="1">
    <source>
        <dbReference type="ARBA" id="ARBA00008138"/>
    </source>
</evidence>
<dbReference type="InterPro" id="IPR011610">
    <property type="entry name" value="SAM_mthyl_Trfase_ML2640-like"/>
</dbReference>
<gene>
    <name evidence="5" type="ORF">ACFPOE_21275</name>
</gene>
<comment type="caution">
    <text evidence="5">The sequence shown here is derived from an EMBL/GenBank/DDBJ whole genome shotgun (WGS) entry which is preliminary data.</text>
</comment>
<dbReference type="GO" id="GO:0032259">
    <property type="term" value="P:methylation"/>
    <property type="evidence" value="ECO:0007669"/>
    <property type="project" value="UniProtKB-KW"/>
</dbReference>
<comment type="similarity">
    <text evidence="1 4">Belongs to the UPF0677 family.</text>
</comment>
<evidence type="ECO:0000313" key="5">
    <source>
        <dbReference type="EMBL" id="MFC5500089.1"/>
    </source>
</evidence>
<dbReference type="EMBL" id="JBHSMF010000010">
    <property type="protein sequence ID" value="MFC5500089.1"/>
    <property type="molecule type" value="Genomic_DNA"/>
</dbReference>
<keyword evidence="3" id="KW-0808">Transferase</keyword>
<dbReference type="Proteomes" id="UP001596037">
    <property type="component" value="Unassembled WGS sequence"/>
</dbReference>
<evidence type="ECO:0000256" key="3">
    <source>
        <dbReference type="ARBA" id="ARBA00022679"/>
    </source>
</evidence>
<dbReference type="RefSeq" id="WP_376852333.1">
    <property type="nucleotide sequence ID" value="NZ_JBHSMF010000010.1"/>
</dbReference>
<organism evidence="5 6">
    <name type="scientific">Caenimonas terrae</name>
    <dbReference type="NCBI Taxonomy" id="696074"/>
    <lineage>
        <taxon>Bacteria</taxon>
        <taxon>Pseudomonadati</taxon>
        <taxon>Pseudomonadota</taxon>
        <taxon>Betaproteobacteria</taxon>
        <taxon>Burkholderiales</taxon>
        <taxon>Comamonadaceae</taxon>
        <taxon>Caenimonas</taxon>
    </lineage>
</organism>
<protein>
    <recommendedName>
        <fullName evidence="4">S-adenosyl-L-methionine-dependent methyltransferase</fullName>
        <ecNumber evidence="4">2.1.1.-</ecNumber>
    </recommendedName>
</protein>
<dbReference type="EC" id="2.1.1.-" evidence="4"/>
<dbReference type="Pfam" id="PF04072">
    <property type="entry name" value="LCM"/>
    <property type="match status" value="1"/>
</dbReference>